<dbReference type="PROSITE" id="PS00107">
    <property type="entry name" value="PROTEIN_KINASE_ATP"/>
    <property type="match status" value="1"/>
</dbReference>
<dbReference type="Proteomes" id="UP000887569">
    <property type="component" value="Unplaced"/>
</dbReference>
<keyword evidence="6 7" id="KW-0067">ATP-binding</keyword>
<dbReference type="SUPFAM" id="SSF56112">
    <property type="entry name" value="Protein kinase-like (PK-like)"/>
    <property type="match status" value="1"/>
</dbReference>
<dbReference type="GO" id="GO:0006950">
    <property type="term" value="P:response to stress"/>
    <property type="evidence" value="ECO:0007669"/>
    <property type="project" value="UniProtKB-ARBA"/>
</dbReference>
<reference evidence="11" key="1">
    <citation type="submission" date="2022-11" db="UniProtKB">
        <authorList>
            <consortium name="WormBaseParasite"/>
        </authorList>
    </citation>
    <scope>IDENTIFICATION</scope>
</reference>
<evidence type="ECO:0000256" key="2">
    <source>
        <dbReference type="ARBA" id="ARBA00022527"/>
    </source>
</evidence>
<evidence type="ECO:0000256" key="6">
    <source>
        <dbReference type="ARBA" id="ARBA00022840"/>
    </source>
</evidence>
<dbReference type="GO" id="GO:0043123">
    <property type="term" value="P:positive regulation of canonical NF-kappaB signal transduction"/>
    <property type="evidence" value="ECO:0007669"/>
    <property type="project" value="TreeGrafter"/>
</dbReference>
<dbReference type="Gene3D" id="1.10.510.10">
    <property type="entry name" value="Transferase(Phosphotransferase) domain 1"/>
    <property type="match status" value="1"/>
</dbReference>
<name>A0A915BFY5_PARUN</name>
<keyword evidence="4 7" id="KW-0547">Nucleotide-binding</keyword>
<organism evidence="10 11">
    <name type="scientific">Parascaris univalens</name>
    <name type="common">Nematode worm</name>
    <dbReference type="NCBI Taxonomy" id="6257"/>
    <lineage>
        <taxon>Eukaryota</taxon>
        <taxon>Metazoa</taxon>
        <taxon>Ecdysozoa</taxon>
        <taxon>Nematoda</taxon>
        <taxon>Chromadorea</taxon>
        <taxon>Rhabditida</taxon>
        <taxon>Spirurina</taxon>
        <taxon>Ascaridomorpha</taxon>
        <taxon>Ascaridoidea</taxon>
        <taxon>Ascarididae</taxon>
        <taxon>Parascaris</taxon>
    </lineage>
</organism>
<keyword evidence="3" id="KW-0808">Transferase</keyword>
<evidence type="ECO:0000259" key="9">
    <source>
        <dbReference type="PROSITE" id="PS50011"/>
    </source>
</evidence>
<dbReference type="PANTHER" id="PTHR46716:SF1">
    <property type="entry name" value="MITOGEN-ACTIVATED PROTEIN KINASE KINASE KINASE 7"/>
    <property type="match status" value="1"/>
</dbReference>
<dbReference type="GO" id="GO:0006955">
    <property type="term" value="P:immune response"/>
    <property type="evidence" value="ECO:0007669"/>
    <property type="project" value="TreeGrafter"/>
</dbReference>
<dbReference type="InterPro" id="IPR011009">
    <property type="entry name" value="Kinase-like_dom_sf"/>
</dbReference>
<sequence length="180" mass="20641">MTTETSSSTSTANTENPFLEIDVLSLQFIGHLGRGTYGNVQKAKWRDQLVAVKIIENDSERDRKSFINEMKFLRTLVHPNIIQVYGACSRPKIALVMELMENGSMHDCWSCVLFRSSQGRTTVDNFPTISLHLFNYKADHVFSWSRQCAGAISYMHARNYVHRDLKPPNLLLKNGYRLLK</sequence>
<dbReference type="Gene3D" id="3.30.200.20">
    <property type="entry name" value="Phosphorylase Kinase, domain 1"/>
    <property type="match status" value="1"/>
</dbReference>
<dbReference type="GO" id="GO:0004709">
    <property type="term" value="F:MAP kinase kinase kinase activity"/>
    <property type="evidence" value="ECO:0007669"/>
    <property type="project" value="TreeGrafter"/>
</dbReference>
<feature type="binding site" evidence="7">
    <location>
        <position position="53"/>
    </location>
    <ligand>
        <name>ATP</name>
        <dbReference type="ChEBI" id="CHEBI:30616"/>
    </ligand>
</feature>
<dbReference type="InterPro" id="IPR017441">
    <property type="entry name" value="Protein_kinase_ATP_BS"/>
</dbReference>
<dbReference type="InterPro" id="IPR008271">
    <property type="entry name" value="Ser/Thr_kinase_AS"/>
</dbReference>
<evidence type="ECO:0000313" key="10">
    <source>
        <dbReference type="Proteomes" id="UP000887569"/>
    </source>
</evidence>
<dbReference type="GO" id="GO:0007254">
    <property type="term" value="P:JNK cascade"/>
    <property type="evidence" value="ECO:0007669"/>
    <property type="project" value="TreeGrafter"/>
</dbReference>
<keyword evidence="5" id="KW-0418">Kinase</keyword>
<keyword evidence="10" id="KW-1185">Reference proteome</keyword>
<evidence type="ECO:0000256" key="8">
    <source>
        <dbReference type="RuleBase" id="RU000304"/>
    </source>
</evidence>
<accession>A0A915BFY5</accession>
<dbReference type="GO" id="GO:0005524">
    <property type="term" value="F:ATP binding"/>
    <property type="evidence" value="ECO:0007669"/>
    <property type="project" value="UniProtKB-UniRule"/>
</dbReference>
<proteinExistence type="inferred from homology"/>
<evidence type="ECO:0000256" key="5">
    <source>
        <dbReference type="ARBA" id="ARBA00022777"/>
    </source>
</evidence>
<comment type="similarity">
    <text evidence="1">Belongs to the protein kinase superfamily. STE Ser/Thr protein kinase family. MAP kinase kinase kinase subfamily.</text>
</comment>
<dbReference type="SMART" id="SM00220">
    <property type="entry name" value="S_TKc"/>
    <property type="match status" value="1"/>
</dbReference>
<keyword evidence="2 8" id="KW-0723">Serine/threonine-protein kinase</keyword>
<evidence type="ECO:0000256" key="1">
    <source>
        <dbReference type="ARBA" id="ARBA00006529"/>
    </source>
</evidence>
<dbReference type="Pfam" id="PF07714">
    <property type="entry name" value="PK_Tyr_Ser-Thr"/>
    <property type="match status" value="1"/>
</dbReference>
<evidence type="ECO:0000313" key="11">
    <source>
        <dbReference type="WBParaSite" id="PgR038X_g082_t02"/>
    </source>
</evidence>
<evidence type="ECO:0000256" key="4">
    <source>
        <dbReference type="ARBA" id="ARBA00022741"/>
    </source>
</evidence>
<dbReference type="PROSITE" id="PS00108">
    <property type="entry name" value="PROTEIN_KINASE_ST"/>
    <property type="match status" value="1"/>
</dbReference>
<dbReference type="GO" id="GO:0019899">
    <property type="term" value="F:enzyme binding"/>
    <property type="evidence" value="ECO:0007669"/>
    <property type="project" value="UniProtKB-ARBA"/>
</dbReference>
<dbReference type="InterPro" id="IPR000719">
    <property type="entry name" value="Prot_kinase_dom"/>
</dbReference>
<dbReference type="AlphaFoldDB" id="A0A915BFY5"/>
<dbReference type="PROSITE" id="PS50011">
    <property type="entry name" value="PROTEIN_KINASE_DOM"/>
    <property type="match status" value="1"/>
</dbReference>
<dbReference type="InterPro" id="IPR001245">
    <property type="entry name" value="Ser-Thr/Tyr_kinase_cat_dom"/>
</dbReference>
<evidence type="ECO:0000256" key="3">
    <source>
        <dbReference type="ARBA" id="ARBA00022679"/>
    </source>
</evidence>
<evidence type="ECO:0000256" key="7">
    <source>
        <dbReference type="PROSITE-ProRule" id="PRU10141"/>
    </source>
</evidence>
<dbReference type="WBParaSite" id="PgR038X_g082_t02">
    <property type="protein sequence ID" value="PgR038X_g082_t02"/>
    <property type="gene ID" value="PgR038X_g082"/>
</dbReference>
<feature type="domain" description="Protein kinase" evidence="9">
    <location>
        <begin position="26"/>
        <end position="180"/>
    </location>
</feature>
<protein>
    <submittedName>
        <fullName evidence="11">Mitogen-activated protein kinase kinase kinase</fullName>
    </submittedName>
</protein>
<dbReference type="PANTHER" id="PTHR46716">
    <property type="entry name" value="MITOGEN-ACTIVATED PROTEIN KINASE KINASE KINASE 7"/>
    <property type="match status" value="1"/>
</dbReference>
<dbReference type="FunFam" id="3.30.200.20:FF:000180">
    <property type="entry name" value="serine/threonine-protein kinase STY46-like"/>
    <property type="match status" value="1"/>
</dbReference>